<dbReference type="RefSeq" id="WP_075868572.1">
    <property type="nucleotide sequence ID" value="NZ_CALYQA010000004.1"/>
</dbReference>
<dbReference type="CDD" id="cd03463">
    <property type="entry name" value="3_4-PCD_alpha"/>
    <property type="match status" value="1"/>
</dbReference>
<dbReference type="InterPro" id="IPR015889">
    <property type="entry name" value="Intradiol_dOase_core"/>
</dbReference>
<proteinExistence type="inferred from homology"/>
<dbReference type="PANTHER" id="PTHR33711:SF9">
    <property type="entry name" value="PROTOCATECHUATE 3,4-DIOXYGENASE ALPHA CHAIN"/>
    <property type="match status" value="1"/>
</dbReference>
<dbReference type="EC" id="1.13.11.3" evidence="5"/>
<protein>
    <submittedName>
        <fullName evidence="5">Protocatechuate 3,4-dioxygenase alpha subunit</fullName>
        <ecNumber evidence="5">1.13.11.3</ecNumber>
    </submittedName>
</protein>
<keyword evidence="3 5" id="KW-0560">Oxidoreductase</keyword>
<evidence type="ECO:0000256" key="3">
    <source>
        <dbReference type="ARBA" id="ARBA00023002"/>
    </source>
</evidence>
<dbReference type="NCBIfam" id="TIGR02423">
    <property type="entry name" value="protocat_alph"/>
    <property type="match status" value="1"/>
</dbReference>
<comment type="similarity">
    <text evidence="1">Belongs to the intradiol ring-cleavage dioxygenase family.</text>
</comment>
<dbReference type="AlphaFoldDB" id="A0A1R0F9D0"/>
<dbReference type="EMBL" id="LXYT01000001">
    <property type="protein sequence ID" value="OLY43575.1"/>
    <property type="molecule type" value="Genomic_DNA"/>
</dbReference>
<dbReference type="Gene3D" id="2.60.130.10">
    <property type="entry name" value="Aromatic compound dioxygenase"/>
    <property type="match status" value="1"/>
</dbReference>
<dbReference type="GO" id="GO:0008199">
    <property type="term" value="F:ferric iron binding"/>
    <property type="evidence" value="ECO:0007669"/>
    <property type="project" value="InterPro"/>
</dbReference>
<dbReference type="OrthoDB" id="9805815at2"/>
<keyword evidence="6" id="KW-1185">Reference proteome</keyword>
<dbReference type="InterPro" id="IPR000627">
    <property type="entry name" value="Intradiol_dOase_C"/>
</dbReference>
<evidence type="ECO:0000256" key="1">
    <source>
        <dbReference type="ARBA" id="ARBA00007825"/>
    </source>
</evidence>
<feature type="domain" description="Intradiol ring-cleavage dioxygenases" evidence="4">
    <location>
        <begin position="55"/>
        <end position="83"/>
    </location>
</feature>
<evidence type="ECO:0000259" key="4">
    <source>
        <dbReference type="PROSITE" id="PS00083"/>
    </source>
</evidence>
<reference evidence="5 6" key="1">
    <citation type="submission" date="2016-12" db="EMBL/GenBank/DDBJ databases">
        <title>Comparative genomics of Bartonella apis.</title>
        <authorList>
            <person name="Engel P."/>
        </authorList>
    </citation>
    <scope>NUCLEOTIDE SEQUENCE [LARGE SCALE GENOMIC DNA]</scope>
    <source>
        <strain evidence="5 6">PEB0149</strain>
    </source>
</reference>
<dbReference type="Pfam" id="PF00775">
    <property type="entry name" value="Dioxygenase_C"/>
    <property type="match status" value="1"/>
</dbReference>
<organism evidence="5 6">
    <name type="scientific">Bartonella apis</name>
    <dbReference type="NCBI Taxonomy" id="1686310"/>
    <lineage>
        <taxon>Bacteria</taxon>
        <taxon>Pseudomonadati</taxon>
        <taxon>Pseudomonadota</taxon>
        <taxon>Alphaproteobacteria</taxon>
        <taxon>Hyphomicrobiales</taxon>
        <taxon>Bartonellaceae</taxon>
        <taxon>Bartonella</taxon>
    </lineage>
</organism>
<evidence type="ECO:0000313" key="5">
    <source>
        <dbReference type="EMBL" id="OLY43575.1"/>
    </source>
</evidence>
<evidence type="ECO:0000256" key="2">
    <source>
        <dbReference type="ARBA" id="ARBA00022964"/>
    </source>
</evidence>
<evidence type="ECO:0000313" key="6">
    <source>
        <dbReference type="Proteomes" id="UP000187344"/>
    </source>
</evidence>
<keyword evidence="2 5" id="KW-0223">Dioxygenase</keyword>
<name>A0A1R0F9D0_9HYPH</name>
<gene>
    <name evidence="5" type="ORF">PEB0149_010040</name>
</gene>
<comment type="caution">
    <text evidence="5">The sequence shown here is derived from an EMBL/GenBank/DDBJ whole genome shotgun (WGS) entry which is preliminary data.</text>
</comment>
<dbReference type="SUPFAM" id="SSF49482">
    <property type="entry name" value="Aromatic compound dioxygenase"/>
    <property type="match status" value="1"/>
</dbReference>
<dbReference type="InterPro" id="IPR012786">
    <property type="entry name" value="Protocat_dOase_a"/>
</dbReference>
<dbReference type="PROSITE" id="PS00083">
    <property type="entry name" value="INTRADIOL_DIOXYGENAS"/>
    <property type="match status" value="1"/>
</dbReference>
<accession>A0A1R0F9D0</accession>
<dbReference type="InterPro" id="IPR050770">
    <property type="entry name" value="Intradiol_RC_Dioxygenase"/>
</dbReference>
<dbReference type="PANTHER" id="PTHR33711">
    <property type="entry name" value="DIOXYGENASE, PUTATIVE (AFU_ORTHOLOGUE AFUA_2G02910)-RELATED"/>
    <property type="match status" value="1"/>
</dbReference>
<sequence length="208" mass="23284">MVQELHYLKESPSQTVGPYIHIGATPNYVGIHGVYPHDLGSIMLTDETKGERIILEGQVFDGGGEPIKDALVEIWQADANGLYNSVNETRGKADPTFTGWGRQPASADKAFFRFETIRPGVTPYPDGRKQAPHITVWVGARGINIGLHTRAYFSDMEELNKQDPLLNRIDSEKRRNTLIAKKSERDNVTVFTFNIIVQGENETVFLDI</sequence>
<dbReference type="Proteomes" id="UP000187344">
    <property type="component" value="Unassembled WGS sequence"/>
</dbReference>
<dbReference type="GO" id="GO:0018578">
    <property type="term" value="F:protocatechuate 3,4-dioxygenase activity"/>
    <property type="evidence" value="ECO:0007669"/>
    <property type="project" value="UniProtKB-EC"/>
</dbReference>